<organism evidence="3 4">
    <name type="scientific">Didymodactylos carnosus</name>
    <dbReference type="NCBI Taxonomy" id="1234261"/>
    <lineage>
        <taxon>Eukaryota</taxon>
        <taxon>Metazoa</taxon>
        <taxon>Spiralia</taxon>
        <taxon>Gnathifera</taxon>
        <taxon>Rotifera</taxon>
        <taxon>Eurotatoria</taxon>
        <taxon>Bdelloidea</taxon>
        <taxon>Philodinida</taxon>
        <taxon>Philodinidae</taxon>
        <taxon>Didymodactylos</taxon>
    </lineage>
</organism>
<dbReference type="Proteomes" id="UP000682733">
    <property type="component" value="Unassembled WGS sequence"/>
</dbReference>
<dbReference type="EMBL" id="CAJNOK010014784">
    <property type="protein sequence ID" value="CAF1211878.1"/>
    <property type="molecule type" value="Genomic_DNA"/>
</dbReference>
<evidence type="ECO:0000313" key="3">
    <source>
        <dbReference type="EMBL" id="CAF4020672.1"/>
    </source>
</evidence>
<feature type="non-terminal residue" evidence="3">
    <location>
        <position position="1"/>
    </location>
</feature>
<name>A0A8S2NW34_9BILA</name>
<evidence type="ECO:0000256" key="1">
    <source>
        <dbReference type="SAM" id="MobiDB-lite"/>
    </source>
</evidence>
<sequence>ESCSFIINTGGGKRRNTNKTYTIDEIEKITNTKLAEKKKKTPREKVNQMNTPMRERETKETKTEKAFEKERISSFICNWSAFDETRRARTITEHQKILGNGKNSNELNYGYVRKPLYQNYFE</sequence>
<comment type="caution">
    <text evidence="3">The sequence shown here is derived from an EMBL/GenBank/DDBJ whole genome shotgun (WGS) entry which is preliminary data.</text>
</comment>
<feature type="region of interest" description="Disordered" evidence="1">
    <location>
        <begin position="34"/>
        <end position="66"/>
    </location>
</feature>
<dbReference type="AlphaFoldDB" id="A0A8S2NW34"/>
<proteinExistence type="predicted"/>
<accession>A0A8S2NW34</accession>
<evidence type="ECO:0000313" key="2">
    <source>
        <dbReference type="EMBL" id="CAF1211878.1"/>
    </source>
</evidence>
<protein>
    <submittedName>
        <fullName evidence="3">Uncharacterized protein</fullName>
    </submittedName>
</protein>
<feature type="compositionally biased region" description="Basic and acidic residues" evidence="1">
    <location>
        <begin position="53"/>
        <end position="66"/>
    </location>
</feature>
<evidence type="ECO:0000313" key="4">
    <source>
        <dbReference type="Proteomes" id="UP000682733"/>
    </source>
</evidence>
<dbReference type="EMBL" id="CAJOBA010036313">
    <property type="protein sequence ID" value="CAF4020672.1"/>
    <property type="molecule type" value="Genomic_DNA"/>
</dbReference>
<dbReference type="Proteomes" id="UP000677228">
    <property type="component" value="Unassembled WGS sequence"/>
</dbReference>
<reference evidence="3" key="1">
    <citation type="submission" date="2021-02" db="EMBL/GenBank/DDBJ databases">
        <authorList>
            <person name="Nowell W R."/>
        </authorList>
    </citation>
    <scope>NUCLEOTIDE SEQUENCE</scope>
</reference>
<gene>
    <name evidence="2" type="ORF">OVA965_LOCUS24493</name>
    <name evidence="3" type="ORF">TMI583_LOCUS25207</name>
</gene>